<accession>A0A087T7A0</accession>
<organism evidence="2 3">
    <name type="scientific">Stegodyphus mimosarum</name>
    <name type="common">African social velvet spider</name>
    <dbReference type="NCBI Taxonomy" id="407821"/>
    <lineage>
        <taxon>Eukaryota</taxon>
        <taxon>Metazoa</taxon>
        <taxon>Ecdysozoa</taxon>
        <taxon>Arthropoda</taxon>
        <taxon>Chelicerata</taxon>
        <taxon>Arachnida</taxon>
        <taxon>Araneae</taxon>
        <taxon>Araneomorphae</taxon>
        <taxon>Entelegynae</taxon>
        <taxon>Eresoidea</taxon>
        <taxon>Eresidae</taxon>
        <taxon>Stegodyphus</taxon>
    </lineage>
</organism>
<evidence type="ECO:0000313" key="2">
    <source>
        <dbReference type="EMBL" id="KFM60989.1"/>
    </source>
</evidence>
<dbReference type="AlphaFoldDB" id="A0A087T7A0"/>
<proteinExistence type="predicted"/>
<keyword evidence="1" id="KW-0472">Membrane</keyword>
<feature type="transmembrane region" description="Helical" evidence="1">
    <location>
        <begin position="12"/>
        <end position="33"/>
    </location>
</feature>
<protein>
    <submittedName>
        <fullName evidence="2">Uncharacterized protein</fullName>
    </submittedName>
</protein>
<gene>
    <name evidence="2" type="ORF">X975_12811</name>
</gene>
<reference evidence="2 3" key="1">
    <citation type="submission" date="2013-11" db="EMBL/GenBank/DDBJ databases">
        <title>Genome sequencing of Stegodyphus mimosarum.</title>
        <authorList>
            <person name="Bechsgaard J."/>
        </authorList>
    </citation>
    <scope>NUCLEOTIDE SEQUENCE [LARGE SCALE GENOMIC DNA]</scope>
</reference>
<feature type="non-terminal residue" evidence="2">
    <location>
        <position position="42"/>
    </location>
</feature>
<evidence type="ECO:0000313" key="3">
    <source>
        <dbReference type="Proteomes" id="UP000054359"/>
    </source>
</evidence>
<name>A0A087T7A0_STEMI</name>
<dbReference type="EMBL" id="KK113765">
    <property type="protein sequence ID" value="KFM60989.1"/>
    <property type="molecule type" value="Genomic_DNA"/>
</dbReference>
<evidence type="ECO:0000256" key="1">
    <source>
        <dbReference type="SAM" id="Phobius"/>
    </source>
</evidence>
<keyword evidence="3" id="KW-1185">Reference proteome</keyword>
<sequence>MQPSVIQNKPNIWSMMLYKNFEILVVFGLRMMFLSQKMEWKI</sequence>
<dbReference type="Proteomes" id="UP000054359">
    <property type="component" value="Unassembled WGS sequence"/>
</dbReference>
<keyword evidence="1" id="KW-1133">Transmembrane helix</keyword>
<keyword evidence="1" id="KW-0812">Transmembrane</keyword>